<gene>
    <name evidence="9" type="ORF">K9U37_00390</name>
</gene>
<dbReference type="PANTHER" id="PTHR30582:SF2">
    <property type="entry name" value="L,D-TRANSPEPTIDASE YCIB-RELATED"/>
    <property type="match status" value="1"/>
</dbReference>
<evidence type="ECO:0000256" key="1">
    <source>
        <dbReference type="ARBA" id="ARBA00004752"/>
    </source>
</evidence>
<comment type="pathway">
    <text evidence="1 7">Cell wall biogenesis; peptidoglycan biosynthesis.</text>
</comment>
<proteinExistence type="predicted"/>
<comment type="caution">
    <text evidence="9">The sequence shown here is derived from an EMBL/GenBank/DDBJ whole genome shotgun (WGS) entry which is preliminary data.</text>
</comment>
<evidence type="ECO:0000256" key="5">
    <source>
        <dbReference type="ARBA" id="ARBA00023315"/>
    </source>
</evidence>
<dbReference type="Pfam" id="PF17964">
    <property type="entry name" value="Big_10"/>
    <property type="match status" value="1"/>
</dbReference>
<protein>
    <submittedName>
        <fullName evidence="9">L,D-transpeptidase family protein</fullName>
    </submittedName>
</protein>
<organism evidence="9 10">
    <name type="scientific">Candidatus Mycolicibacterium alkanivorans</name>
    <dbReference type="NCBI Taxonomy" id="2954114"/>
    <lineage>
        <taxon>Bacteria</taxon>
        <taxon>Bacillati</taxon>
        <taxon>Actinomycetota</taxon>
        <taxon>Actinomycetes</taxon>
        <taxon>Mycobacteriales</taxon>
        <taxon>Mycobacteriaceae</taxon>
        <taxon>Mycolicibacterium</taxon>
    </lineage>
</organism>
<dbReference type="Gene3D" id="2.60.40.3780">
    <property type="match status" value="1"/>
</dbReference>
<dbReference type="Gene3D" id="2.60.40.3710">
    <property type="match status" value="1"/>
</dbReference>
<evidence type="ECO:0000256" key="3">
    <source>
        <dbReference type="ARBA" id="ARBA00022960"/>
    </source>
</evidence>
<feature type="active site" description="Proton donor/acceptor" evidence="7">
    <location>
        <position position="348"/>
    </location>
</feature>
<dbReference type="InterPro" id="IPR005490">
    <property type="entry name" value="LD_TPept_cat_dom"/>
</dbReference>
<evidence type="ECO:0000259" key="8">
    <source>
        <dbReference type="PROSITE" id="PS52029"/>
    </source>
</evidence>
<dbReference type="PROSITE" id="PS52029">
    <property type="entry name" value="LD_TPASE"/>
    <property type="match status" value="1"/>
</dbReference>
<keyword evidence="5" id="KW-0012">Acyltransferase</keyword>
<dbReference type="InterPro" id="IPR050979">
    <property type="entry name" value="LD-transpeptidase"/>
</dbReference>
<evidence type="ECO:0000256" key="2">
    <source>
        <dbReference type="ARBA" id="ARBA00022679"/>
    </source>
</evidence>
<keyword evidence="10" id="KW-1185">Reference proteome</keyword>
<dbReference type="Gene3D" id="2.40.440.10">
    <property type="entry name" value="L,D-transpeptidase catalytic domain-like"/>
    <property type="match status" value="1"/>
</dbReference>
<dbReference type="PANTHER" id="PTHR30582">
    <property type="entry name" value="L,D-TRANSPEPTIDASE"/>
    <property type="match status" value="1"/>
</dbReference>
<evidence type="ECO:0000313" key="10">
    <source>
        <dbReference type="Proteomes" id="UP001139068"/>
    </source>
</evidence>
<dbReference type="SUPFAM" id="SSF141523">
    <property type="entry name" value="L,D-transpeptidase catalytic domain-like"/>
    <property type="match status" value="1"/>
</dbReference>
<evidence type="ECO:0000313" key="9">
    <source>
        <dbReference type="EMBL" id="MCI4673487.1"/>
    </source>
</evidence>
<keyword evidence="3 7" id="KW-0133">Cell shape</keyword>
<evidence type="ECO:0000256" key="6">
    <source>
        <dbReference type="ARBA" id="ARBA00023316"/>
    </source>
</evidence>
<evidence type="ECO:0000256" key="4">
    <source>
        <dbReference type="ARBA" id="ARBA00022984"/>
    </source>
</evidence>
<keyword evidence="2" id="KW-0808">Transferase</keyword>
<feature type="active site" description="Nucleophile" evidence="7">
    <location>
        <position position="366"/>
    </location>
</feature>
<dbReference type="Proteomes" id="UP001139068">
    <property type="component" value="Unassembled WGS sequence"/>
</dbReference>
<dbReference type="InterPro" id="IPR041280">
    <property type="entry name" value="Big_10"/>
</dbReference>
<reference evidence="9" key="1">
    <citation type="journal article" date="2022" name="ISME J.">
        <title>Identification of active gaseous-alkane degraders at natural gas seeps.</title>
        <authorList>
            <person name="Farhan Ul Haque M."/>
            <person name="Hernandez M."/>
            <person name="Crombie A.T."/>
            <person name="Murrell J.C."/>
        </authorList>
    </citation>
    <scope>NUCLEOTIDE SEQUENCE</scope>
    <source>
        <strain evidence="9">ANDR5</strain>
    </source>
</reference>
<dbReference type="EMBL" id="JAIVFL010000001">
    <property type="protein sequence ID" value="MCI4673487.1"/>
    <property type="molecule type" value="Genomic_DNA"/>
</dbReference>
<dbReference type="Pfam" id="PF03734">
    <property type="entry name" value="YkuD"/>
    <property type="match status" value="1"/>
</dbReference>
<keyword evidence="6 7" id="KW-0961">Cell wall biogenesis/degradation</keyword>
<accession>A0ABS9YQK1</accession>
<name>A0ABS9YQK1_9MYCO</name>
<dbReference type="CDD" id="cd13432">
    <property type="entry name" value="LDT_IgD_like_2"/>
    <property type="match status" value="1"/>
</dbReference>
<feature type="domain" description="L,D-TPase catalytic" evidence="8">
    <location>
        <begin position="255"/>
        <end position="390"/>
    </location>
</feature>
<dbReference type="CDD" id="cd16913">
    <property type="entry name" value="YkuD_like"/>
    <property type="match status" value="1"/>
</dbReference>
<dbReference type="InterPro" id="IPR038063">
    <property type="entry name" value="Transpep_catalytic_dom"/>
</dbReference>
<keyword evidence="4 7" id="KW-0573">Peptidoglycan synthesis</keyword>
<evidence type="ECO:0000256" key="7">
    <source>
        <dbReference type="PROSITE-ProRule" id="PRU01373"/>
    </source>
</evidence>
<sequence>MSLPRRVRTTGLVAAVLLLGILGSDVAGLPGCVGGCKTATASAAAELAPAAPTPPVLGVAPANGAAELSPLTRVTAAVLDGTLTNVTLQDDYGNAVAGAISPDGRLWQPTEPLKYGRSYTMQVASRGTSGIPLARTTSFATATPNNVTAVYLETPGGLPIHEDRRYGIGTIIAARFDAPIADKAAAERQLVVRTNPPMQGSWYWLDDATAHWRPEKYYAPGTTVTVAANIFGVRLGDGLYGQENEKATLRIGAAHISIADDITKTVNVFDNGKLVRSMPTSMGRGGTETIAGRTFSFWTPPGVYTVIDKADVVTMDSSTYGLPVSSSMGYKLKIPHATRISTDGIYLHQLNETVWAQGNTNTSHGCLNLNGENAAWFFRFSQPGDVVEVRHTGGPSLQPWQNGDWTVPWDKWLEGSALTPKP</sequence>